<dbReference type="OrthoDB" id="9766847at2"/>
<reference evidence="3 4" key="1">
    <citation type="submission" date="2019-03" db="EMBL/GenBank/DDBJ databases">
        <title>Diversity of the mouse oral microbiome.</title>
        <authorList>
            <person name="Joseph S."/>
            <person name="Aduse-Opoku J."/>
            <person name="Curtis M."/>
            <person name="Wade W."/>
            <person name="Hashim A."/>
        </authorList>
    </citation>
    <scope>NUCLEOTIDE SEQUENCE [LARGE SCALE GENOMIC DNA]</scope>
    <source>
        <strain evidence="3 4">P1012</strain>
    </source>
</reference>
<feature type="domain" description="Penicillin-binding protein transpeptidase" evidence="1">
    <location>
        <begin position="156"/>
        <end position="481"/>
    </location>
</feature>
<gene>
    <name evidence="3" type="ORF">E4U02_10905</name>
</gene>
<evidence type="ECO:0000313" key="4">
    <source>
        <dbReference type="Proteomes" id="UP000298358"/>
    </source>
</evidence>
<dbReference type="EMBL" id="SPQB01000027">
    <property type="protein sequence ID" value="TFU32365.1"/>
    <property type="molecule type" value="Genomic_DNA"/>
</dbReference>
<dbReference type="AlphaFoldDB" id="A0A4Y9FU07"/>
<dbReference type="GO" id="GO:0071555">
    <property type="term" value="P:cell wall organization"/>
    <property type="evidence" value="ECO:0007669"/>
    <property type="project" value="TreeGrafter"/>
</dbReference>
<dbReference type="Proteomes" id="UP000298358">
    <property type="component" value="Unassembled WGS sequence"/>
</dbReference>
<dbReference type="Gene3D" id="3.90.1310.10">
    <property type="entry name" value="Penicillin-binding protein 2a (Domain 2)"/>
    <property type="match status" value="1"/>
</dbReference>
<dbReference type="GO" id="GO:0071972">
    <property type="term" value="F:peptidoglycan L,D-transpeptidase activity"/>
    <property type="evidence" value="ECO:0007669"/>
    <property type="project" value="TreeGrafter"/>
</dbReference>
<protein>
    <submittedName>
        <fullName evidence="3">Penicillin-binding protein 2</fullName>
    </submittedName>
</protein>
<sequence>MTKELRRLSIIVLVMFLALFGSTSTIQVLQANALADEQNNRRTLFDSFETQRGAIIAGGREIANSVPSDDLYVWQRQYADSAMWAHTTGFLNPSLGSVTGIEQLMGQELAGTAGSAFFSRIDQIVTGQPPRGSSVLLTLDPEIQKAAYDALGGLTGAVVAIEPDTGRIIAMVSTPGYDANSLAQHDPEGTDAAYRALEEDPAQPLQNRAIAGDVNPPGSTFKLVVAAAAFESGDYDADSELPNPLTYKLPQSQNTVHNASGTTCGPGETTTIATAIRLSCNVPLAELAVEIGADRIRETAEKFGFNQEIAIPLRAATSTYPTSITDDAQTALSGFGQGRVQATPLQIAMVSAGIANGGTVMNPYLVDEVVGADLSPQQSFSPSPFGEAIDQDTADLIRDAMVSSVQDGAATGARIDGVDVAGKTGTAEMGGENPYTLWFTGFAPADDPEIAVAVLVEDGGGQGQSGSGNTIAAPIAKKVMEAVLSR</sequence>
<name>A0A4Y9FU07_9MICO</name>
<dbReference type="SUPFAM" id="SSF56601">
    <property type="entry name" value="beta-lactamase/transpeptidase-like"/>
    <property type="match status" value="1"/>
</dbReference>
<accession>A0A4Y9FU07</accession>
<proteinExistence type="predicted"/>
<organism evidence="3 4">
    <name type="scientific">Microbacterium paludicola</name>
    <dbReference type="NCBI Taxonomy" id="300019"/>
    <lineage>
        <taxon>Bacteria</taxon>
        <taxon>Bacillati</taxon>
        <taxon>Actinomycetota</taxon>
        <taxon>Actinomycetes</taxon>
        <taxon>Micrococcales</taxon>
        <taxon>Microbacteriaceae</taxon>
        <taxon>Microbacterium</taxon>
    </lineage>
</organism>
<dbReference type="InterPro" id="IPR012338">
    <property type="entry name" value="Beta-lactam/transpept-like"/>
</dbReference>
<dbReference type="PANTHER" id="PTHR30627">
    <property type="entry name" value="PEPTIDOGLYCAN D,D-TRANSPEPTIDASE"/>
    <property type="match status" value="1"/>
</dbReference>
<dbReference type="GO" id="GO:0005886">
    <property type="term" value="C:plasma membrane"/>
    <property type="evidence" value="ECO:0007669"/>
    <property type="project" value="TreeGrafter"/>
</dbReference>
<feature type="domain" description="Penicillin binding protein A dimerisation" evidence="2">
    <location>
        <begin position="52"/>
        <end position="135"/>
    </location>
</feature>
<dbReference type="RefSeq" id="WP_135114866.1">
    <property type="nucleotide sequence ID" value="NZ_JADGLL010000027.1"/>
</dbReference>
<dbReference type="InterPro" id="IPR050515">
    <property type="entry name" value="Beta-lactam/transpept"/>
</dbReference>
<dbReference type="InterPro" id="IPR001460">
    <property type="entry name" value="PCN-bd_Tpept"/>
</dbReference>
<dbReference type="Gene3D" id="3.40.710.10">
    <property type="entry name" value="DD-peptidase/beta-lactamase superfamily"/>
    <property type="match status" value="1"/>
</dbReference>
<dbReference type="Pfam" id="PF00905">
    <property type="entry name" value="Transpeptidase"/>
    <property type="match status" value="1"/>
</dbReference>
<dbReference type="PANTHER" id="PTHR30627:SF24">
    <property type="entry name" value="PENICILLIN-BINDING PROTEIN 4B"/>
    <property type="match status" value="1"/>
</dbReference>
<comment type="caution">
    <text evidence="3">The sequence shown here is derived from an EMBL/GenBank/DDBJ whole genome shotgun (WGS) entry which is preliminary data.</text>
</comment>
<evidence type="ECO:0000259" key="2">
    <source>
        <dbReference type="Pfam" id="PF21922"/>
    </source>
</evidence>
<dbReference type="InterPro" id="IPR054120">
    <property type="entry name" value="PBPA_dimer"/>
</dbReference>
<dbReference type="Pfam" id="PF21922">
    <property type="entry name" value="PBP_dimer_2"/>
    <property type="match status" value="1"/>
</dbReference>
<evidence type="ECO:0000259" key="1">
    <source>
        <dbReference type="Pfam" id="PF00905"/>
    </source>
</evidence>
<dbReference type="GO" id="GO:0008658">
    <property type="term" value="F:penicillin binding"/>
    <property type="evidence" value="ECO:0007669"/>
    <property type="project" value="InterPro"/>
</dbReference>
<evidence type="ECO:0000313" key="3">
    <source>
        <dbReference type="EMBL" id="TFU32365.1"/>
    </source>
</evidence>
<keyword evidence="4" id="KW-1185">Reference proteome</keyword>